<evidence type="ECO:0000256" key="1">
    <source>
        <dbReference type="SAM" id="SignalP"/>
    </source>
</evidence>
<keyword evidence="3" id="KW-1185">Reference proteome</keyword>
<dbReference type="Proteomes" id="UP001149954">
    <property type="component" value="Unassembled WGS sequence"/>
</dbReference>
<sequence length="250" mass="27122">MKSSWLHPLSIMAYCAIVVANPLPADELSNSVTEIVSREPELHMLNKRSPVILGLGVYAFIEAAGAAGGLSLGTLSKVLKNVFKPKEAPWENSDAYCTIYIRTQGGGNCHMEVEPGFAGQGQTKQEHDNWDCSWTDLNGVPPIASFNDPGIGNFRVQFAATDKATYDGSPKCVAEGLCSPRLEFQRNGFYMRIDSWESQGDTSEGEYTGDYGGVCYTYVEDQFTSGGNKLATKCAVPCENQNVIPDSTPP</sequence>
<reference evidence="2" key="2">
    <citation type="journal article" date="2023" name="IMA Fungus">
        <title>Comparative genomic study of the Penicillium genus elucidates a diverse pangenome and 15 lateral gene transfer events.</title>
        <authorList>
            <person name="Petersen C."/>
            <person name="Sorensen T."/>
            <person name="Nielsen M.R."/>
            <person name="Sondergaard T.E."/>
            <person name="Sorensen J.L."/>
            <person name="Fitzpatrick D.A."/>
            <person name="Frisvad J.C."/>
            <person name="Nielsen K.L."/>
        </authorList>
    </citation>
    <scope>NUCLEOTIDE SEQUENCE</scope>
    <source>
        <strain evidence="2">IBT 29495</strain>
    </source>
</reference>
<evidence type="ECO:0000313" key="3">
    <source>
        <dbReference type="Proteomes" id="UP001149954"/>
    </source>
</evidence>
<keyword evidence="1" id="KW-0732">Signal</keyword>
<protein>
    <submittedName>
        <fullName evidence="2">Uncharacterized protein</fullName>
    </submittedName>
</protein>
<reference evidence="2" key="1">
    <citation type="submission" date="2022-12" db="EMBL/GenBank/DDBJ databases">
        <authorList>
            <person name="Petersen C."/>
        </authorList>
    </citation>
    <scope>NUCLEOTIDE SEQUENCE</scope>
    <source>
        <strain evidence="2">IBT 29495</strain>
    </source>
</reference>
<dbReference type="EMBL" id="JAPWDS010000001">
    <property type="protein sequence ID" value="KAJ5519602.1"/>
    <property type="molecule type" value="Genomic_DNA"/>
</dbReference>
<dbReference type="AlphaFoldDB" id="A0A9W9Y3H3"/>
<comment type="caution">
    <text evidence="2">The sequence shown here is derived from an EMBL/GenBank/DDBJ whole genome shotgun (WGS) entry which is preliminary data.</text>
</comment>
<dbReference type="OrthoDB" id="2119228at2759"/>
<accession>A0A9W9Y3H3</accession>
<organism evidence="2 3">
    <name type="scientific">Penicillium fimorum</name>
    <dbReference type="NCBI Taxonomy" id="1882269"/>
    <lineage>
        <taxon>Eukaryota</taxon>
        <taxon>Fungi</taxon>
        <taxon>Dikarya</taxon>
        <taxon>Ascomycota</taxon>
        <taxon>Pezizomycotina</taxon>
        <taxon>Eurotiomycetes</taxon>
        <taxon>Eurotiomycetidae</taxon>
        <taxon>Eurotiales</taxon>
        <taxon>Aspergillaceae</taxon>
        <taxon>Penicillium</taxon>
    </lineage>
</organism>
<feature type="chain" id="PRO_5040976866" evidence="1">
    <location>
        <begin position="21"/>
        <end position="250"/>
    </location>
</feature>
<proteinExistence type="predicted"/>
<gene>
    <name evidence="2" type="ORF">N7463_000055</name>
</gene>
<feature type="signal peptide" evidence="1">
    <location>
        <begin position="1"/>
        <end position="20"/>
    </location>
</feature>
<evidence type="ECO:0000313" key="2">
    <source>
        <dbReference type="EMBL" id="KAJ5519602.1"/>
    </source>
</evidence>
<name>A0A9W9Y3H3_9EURO</name>